<dbReference type="InterPro" id="IPR011009">
    <property type="entry name" value="Kinase-like_dom_sf"/>
</dbReference>
<gene>
    <name evidence="1" type="ORF">C5O25_02655</name>
</gene>
<evidence type="ECO:0000313" key="1">
    <source>
        <dbReference type="EMBL" id="PWB08805.1"/>
    </source>
</evidence>
<dbReference type="EMBL" id="PUBV01000004">
    <property type="protein sequence ID" value="PWB08805.1"/>
    <property type="molecule type" value="Genomic_DNA"/>
</dbReference>
<sequence length="251" mass="29373">MKITISPQYEYLRPYLSDITTHFDYGREIHSGRNHIRVISPDGHLQLNVKRYAIPHWPNRLIYSCFRRPKGIRAFTYPEHLIAAGIDTPAPVAYIEERTAGLIGYTYFVSLQSELPGRLYELGNARMDRPEHISLARDLARFAAHIHEAHLTHLDFSPGNILYETLPDGSHRFALVDINRMRFGEVDIKRGCANFARLWGQPKLFELLAKEYAAARGFDPEECFRLMMDARRRFWSRFVRRHKVKYDLILD</sequence>
<dbReference type="GO" id="GO:0016301">
    <property type="term" value="F:kinase activity"/>
    <property type="evidence" value="ECO:0007669"/>
    <property type="project" value="UniProtKB-KW"/>
</dbReference>
<reference evidence="2" key="1">
    <citation type="submission" date="2018-02" db="EMBL/GenBank/DDBJ databases">
        <authorList>
            <person name="Clavel T."/>
            <person name="Strowig T."/>
        </authorList>
    </citation>
    <scope>NUCLEOTIDE SEQUENCE [LARGE SCALE GENOMIC DNA]</scope>
    <source>
        <strain evidence="2">DSM 100764</strain>
    </source>
</reference>
<dbReference type="Proteomes" id="UP000244925">
    <property type="component" value="Unassembled WGS sequence"/>
</dbReference>
<name>A0A2V1IV39_9BACT</name>
<dbReference type="SUPFAM" id="SSF56112">
    <property type="entry name" value="Protein kinase-like (PK-like)"/>
    <property type="match status" value="1"/>
</dbReference>
<keyword evidence="2" id="KW-1185">Reference proteome</keyword>
<dbReference type="Pfam" id="PF06293">
    <property type="entry name" value="Kdo"/>
    <property type="match status" value="1"/>
</dbReference>
<dbReference type="RefSeq" id="WP_107035193.1">
    <property type="nucleotide sequence ID" value="NZ_CAONGC010000006.1"/>
</dbReference>
<proteinExistence type="predicted"/>
<comment type="caution">
    <text evidence="1">The sequence shown here is derived from an EMBL/GenBank/DDBJ whole genome shotgun (WGS) entry which is preliminary data.</text>
</comment>
<keyword evidence="1" id="KW-0418">Kinase</keyword>
<evidence type="ECO:0000313" key="2">
    <source>
        <dbReference type="Proteomes" id="UP000244925"/>
    </source>
</evidence>
<keyword evidence="1" id="KW-0808">Transferase</keyword>
<accession>A0A2V1IV39</accession>
<organism evidence="1 2">
    <name type="scientific">Paramuribaculum intestinale</name>
    <dbReference type="NCBI Taxonomy" id="2094151"/>
    <lineage>
        <taxon>Bacteria</taxon>
        <taxon>Pseudomonadati</taxon>
        <taxon>Bacteroidota</taxon>
        <taxon>Bacteroidia</taxon>
        <taxon>Bacteroidales</taxon>
        <taxon>Muribaculaceae</taxon>
        <taxon>Paramuribaculum</taxon>
    </lineage>
</organism>
<dbReference type="Gene3D" id="1.10.510.10">
    <property type="entry name" value="Transferase(Phosphotransferase) domain 1"/>
    <property type="match status" value="1"/>
</dbReference>
<dbReference type="GeneID" id="93424485"/>
<dbReference type="AlphaFoldDB" id="A0A2V1IV39"/>
<protein>
    <submittedName>
        <fullName evidence="1">Tyrosine protein kinase</fullName>
    </submittedName>
</protein>